<feature type="domain" description="Cytochrome b561 bacterial/Ni-hydrogenase" evidence="14">
    <location>
        <begin position="9"/>
        <end position="175"/>
    </location>
</feature>
<keyword evidence="10" id="KW-0408">Iron</keyword>
<dbReference type="Pfam" id="PF01292">
    <property type="entry name" value="Ni_hydr_CYTB"/>
    <property type="match status" value="1"/>
</dbReference>
<evidence type="ECO:0000256" key="8">
    <source>
        <dbReference type="ARBA" id="ARBA00022982"/>
    </source>
</evidence>
<feature type="transmembrane region" description="Helical" evidence="13">
    <location>
        <begin position="142"/>
        <end position="160"/>
    </location>
</feature>
<evidence type="ECO:0000256" key="10">
    <source>
        <dbReference type="ARBA" id="ARBA00023004"/>
    </source>
</evidence>
<evidence type="ECO:0000313" key="15">
    <source>
        <dbReference type="EMBL" id="MFC3153309.1"/>
    </source>
</evidence>
<evidence type="ECO:0000256" key="9">
    <source>
        <dbReference type="ARBA" id="ARBA00022989"/>
    </source>
</evidence>
<dbReference type="RefSeq" id="WP_386723230.1">
    <property type="nucleotide sequence ID" value="NZ_JBHRSZ010000009.1"/>
</dbReference>
<keyword evidence="8" id="KW-0249">Electron transport</keyword>
<keyword evidence="16" id="KW-1185">Reference proteome</keyword>
<keyword evidence="9 13" id="KW-1133">Transmembrane helix</keyword>
<dbReference type="EMBL" id="JBHRSZ010000009">
    <property type="protein sequence ID" value="MFC3153309.1"/>
    <property type="molecule type" value="Genomic_DNA"/>
</dbReference>
<feature type="transmembrane region" description="Helical" evidence="13">
    <location>
        <begin position="50"/>
        <end position="68"/>
    </location>
</feature>
<protein>
    <submittedName>
        <fullName evidence="15">Cytochrome b</fullName>
    </submittedName>
</protein>
<dbReference type="PANTHER" id="PTHR30529:SF1">
    <property type="entry name" value="CYTOCHROME B561 HOMOLOG 2"/>
    <property type="match status" value="1"/>
</dbReference>
<evidence type="ECO:0000256" key="6">
    <source>
        <dbReference type="ARBA" id="ARBA00022692"/>
    </source>
</evidence>
<dbReference type="InterPro" id="IPR016174">
    <property type="entry name" value="Di-haem_cyt_TM"/>
</dbReference>
<feature type="transmembrane region" description="Helical" evidence="13">
    <location>
        <begin position="16"/>
        <end position="38"/>
    </location>
</feature>
<evidence type="ECO:0000256" key="7">
    <source>
        <dbReference type="ARBA" id="ARBA00022723"/>
    </source>
</evidence>
<dbReference type="InterPro" id="IPR052168">
    <property type="entry name" value="Cytochrome_b561_oxidase"/>
</dbReference>
<evidence type="ECO:0000256" key="4">
    <source>
        <dbReference type="ARBA" id="ARBA00022475"/>
    </source>
</evidence>
<dbReference type="Proteomes" id="UP001595476">
    <property type="component" value="Unassembled WGS sequence"/>
</dbReference>
<gene>
    <name evidence="15" type="ORF">ACFOEK_19875</name>
</gene>
<evidence type="ECO:0000256" key="11">
    <source>
        <dbReference type="ARBA" id="ARBA00023136"/>
    </source>
</evidence>
<comment type="caution">
    <text evidence="15">The sequence shown here is derived from an EMBL/GenBank/DDBJ whole genome shotgun (WGS) entry which is preliminary data.</text>
</comment>
<proteinExistence type="inferred from homology"/>
<evidence type="ECO:0000256" key="3">
    <source>
        <dbReference type="ARBA" id="ARBA00022448"/>
    </source>
</evidence>
<organism evidence="15 16">
    <name type="scientific">Litoribrevibacter euphylliae</name>
    <dbReference type="NCBI Taxonomy" id="1834034"/>
    <lineage>
        <taxon>Bacteria</taxon>
        <taxon>Pseudomonadati</taxon>
        <taxon>Pseudomonadota</taxon>
        <taxon>Gammaproteobacteria</taxon>
        <taxon>Oceanospirillales</taxon>
        <taxon>Oceanospirillaceae</taxon>
        <taxon>Litoribrevibacter</taxon>
    </lineage>
</organism>
<evidence type="ECO:0000256" key="2">
    <source>
        <dbReference type="ARBA" id="ARBA00004651"/>
    </source>
</evidence>
<name>A0ABV7HKN4_9GAMM</name>
<keyword evidence="6 13" id="KW-0812">Transmembrane</keyword>
<evidence type="ECO:0000256" key="12">
    <source>
        <dbReference type="ARBA" id="ARBA00037975"/>
    </source>
</evidence>
<keyword evidence="7" id="KW-0479">Metal-binding</keyword>
<evidence type="ECO:0000313" key="16">
    <source>
        <dbReference type="Proteomes" id="UP001595476"/>
    </source>
</evidence>
<dbReference type="PANTHER" id="PTHR30529">
    <property type="entry name" value="CYTOCHROME B561"/>
    <property type="match status" value="1"/>
</dbReference>
<reference evidence="16" key="1">
    <citation type="journal article" date="2019" name="Int. J. Syst. Evol. Microbiol.">
        <title>The Global Catalogue of Microorganisms (GCM) 10K type strain sequencing project: providing services to taxonomists for standard genome sequencing and annotation.</title>
        <authorList>
            <consortium name="The Broad Institute Genomics Platform"/>
            <consortium name="The Broad Institute Genome Sequencing Center for Infectious Disease"/>
            <person name="Wu L."/>
            <person name="Ma J."/>
        </authorList>
    </citation>
    <scope>NUCLEOTIDE SEQUENCE [LARGE SCALE GENOMIC DNA]</scope>
    <source>
        <strain evidence="16">KCTC 52438</strain>
    </source>
</reference>
<comment type="similarity">
    <text evidence="12">Belongs to the cytochrome b561 family.</text>
</comment>
<comment type="cofactor">
    <cofactor evidence="1">
        <name>heme b</name>
        <dbReference type="ChEBI" id="CHEBI:60344"/>
    </cofactor>
</comment>
<dbReference type="Gene3D" id="1.20.950.20">
    <property type="entry name" value="Transmembrane di-heme cytochromes, Chain C"/>
    <property type="match status" value="1"/>
</dbReference>
<dbReference type="SUPFAM" id="SSF81342">
    <property type="entry name" value="Transmembrane di-heme cytochromes"/>
    <property type="match status" value="1"/>
</dbReference>
<keyword evidence="11 13" id="KW-0472">Membrane</keyword>
<evidence type="ECO:0000256" key="1">
    <source>
        <dbReference type="ARBA" id="ARBA00001970"/>
    </source>
</evidence>
<accession>A0ABV7HKN4</accession>
<feature type="transmembrane region" description="Helical" evidence="13">
    <location>
        <begin position="89"/>
        <end position="108"/>
    </location>
</feature>
<evidence type="ECO:0000256" key="13">
    <source>
        <dbReference type="SAM" id="Phobius"/>
    </source>
</evidence>
<keyword evidence="3" id="KW-0813">Transport</keyword>
<evidence type="ECO:0000256" key="5">
    <source>
        <dbReference type="ARBA" id="ARBA00022617"/>
    </source>
</evidence>
<keyword evidence="4" id="KW-1003">Cell membrane</keyword>
<comment type="subcellular location">
    <subcellularLocation>
        <location evidence="2">Cell membrane</location>
        <topology evidence="2">Multi-pass membrane protein</topology>
    </subcellularLocation>
</comment>
<evidence type="ECO:0000259" key="14">
    <source>
        <dbReference type="Pfam" id="PF01292"/>
    </source>
</evidence>
<dbReference type="InterPro" id="IPR011577">
    <property type="entry name" value="Cyt_b561_bac/Ni-Hgenase"/>
</dbReference>
<keyword evidence="5" id="KW-0349">Heme</keyword>
<sequence>MLIKDNDTRYGTVSRILHWGMALLMLVQLLSATAHMLFDETPFEELLWPTHKPVGFLLLVLIAIRICWALTNRYHRPSSVSLSAKLGHIALYGLLAVVPALGLLRQYGSGRTFEPFGFPLFSGFEGDKIAWMVQPGNLLHGWLGWILFMMIIGHIFMVIWHKRSSTDEDVLPRMWR</sequence>